<dbReference type="Pfam" id="PF13279">
    <property type="entry name" value="4HBT_2"/>
    <property type="match status" value="1"/>
</dbReference>
<proteinExistence type="predicted"/>
<evidence type="ECO:0000313" key="2">
    <source>
        <dbReference type="Proteomes" id="UP000000628"/>
    </source>
</evidence>
<dbReference type="PANTHER" id="PTHR31793">
    <property type="entry name" value="4-HYDROXYBENZOYL-COA THIOESTERASE FAMILY MEMBER"/>
    <property type="match status" value="1"/>
</dbReference>
<dbReference type="CDD" id="cd00586">
    <property type="entry name" value="4HBT"/>
    <property type="match status" value="1"/>
</dbReference>
<evidence type="ECO:0000313" key="1">
    <source>
        <dbReference type="EMBL" id="ACV08590.1"/>
    </source>
</evidence>
<name>C7R2W8_JONDD</name>
<dbReference type="Gene3D" id="3.10.129.10">
    <property type="entry name" value="Hotdog Thioesterase"/>
    <property type="match status" value="1"/>
</dbReference>
<sequence length="181" mass="20201">MNGAGCLRWSQPGESVSKTCYVSGMRIDIPVHLRWSDMDAYGHVNNVDMLRLLEIARIEAFWASESQTHHTGILDALPGSPTATYVARQEIEYLAPLTYRRDPVVVELWIGHIGGASLEVCYIVRDAGSGPDTVVYAQASTTLVMVDTATGKPRRITQVERETWLGYVGEPLSFRHRRSPR</sequence>
<dbReference type="AlphaFoldDB" id="C7R2W8"/>
<dbReference type="HOGENOM" id="CLU_101141_2_0_11"/>
<keyword evidence="2" id="KW-1185">Reference proteome</keyword>
<dbReference type="STRING" id="471856.Jden_0934"/>
<reference evidence="1 2" key="1">
    <citation type="journal article" date="2009" name="Stand. Genomic Sci.">
        <title>Complete genome sequence of Jonesia denitrificans type strain (Prevot 55134).</title>
        <authorList>
            <person name="Pukall R."/>
            <person name="Gehrich-Schroter G."/>
            <person name="Lapidus A."/>
            <person name="Nolan M."/>
            <person name="Glavina Del Rio T."/>
            <person name="Lucas S."/>
            <person name="Chen F."/>
            <person name="Tice H."/>
            <person name="Pitluck S."/>
            <person name="Cheng J.F."/>
            <person name="Copeland A."/>
            <person name="Saunders E."/>
            <person name="Brettin T."/>
            <person name="Detter J.C."/>
            <person name="Bruce D."/>
            <person name="Goodwin L."/>
            <person name="Pati A."/>
            <person name="Ivanova N."/>
            <person name="Mavromatis K."/>
            <person name="Ovchinnikova G."/>
            <person name="Chen A."/>
            <person name="Palaniappan K."/>
            <person name="Land M."/>
            <person name="Hauser L."/>
            <person name="Chang Y.J."/>
            <person name="Jeffries C.D."/>
            <person name="Chain P."/>
            <person name="Goker M."/>
            <person name="Bristow J."/>
            <person name="Eisen J.A."/>
            <person name="Markowitz V."/>
            <person name="Hugenholtz P."/>
            <person name="Kyrpides N.C."/>
            <person name="Klenk H.P."/>
            <person name="Han C."/>
        </authorList>
    </citation>
    <scope>NUCLEOTIDE SEQUENCE [LARGE SCALE GENOMIC DNA]</scope>
    <source>
        <strain evidence="2">ATCC 14870 / DSM 20603 / BCRC 15368 / CIP 55.134 / JCM 11481 / NBRC 15587 / NCTC 10816 / Prevot 55134</strain>
    </source>
</reference>
<dbReference type="PANTHER" id="PTHR31793:SF24">
    <property type="entry name" value="LONG-CHAIN ACYL-COA THIOESTERASE FADM"/>
    <property type="match status" value="1"/>
</dbReference>
<dbReference type="GO" id="GO:0047617">
    <property type="term" value="F:fatty acyl-CoA hydrolase activity"/>
    <property type="evidence" value="ECO:0007669"/>
    <property type="project" value="TreeGrafter"/>
</dbReference>
<gene>
    <name evidence="1" type="ordered locus">Jden_0934</name>
</gene>
<dbReference type="eggNOG" id="COG0824">
    <property type="taxonomic scope" value="Bacteria"/>
</dbReference>
<dbReference type="InterPro" id="IPR050563">
    <property type="entry name" value="4-hydroxybenzoyl-CoA_TE"/>
</dbReference>
<organism evidence="1 2">
    <name type="scientific">Jonesia denitrificans (strain ATCC 14870 / DSM 20603 / BCRC 15368 / CIP 55.134 / JCM 11481 / NBRC 15587 / NCTC 10816 / Prevot 55134)</name>
    <name type="common">Listeria denitrificans</name>
    <dbReference type="NCBI Taxonomy" id="471856"/>
    <lineage>
        <taxon>Bacteria</taxon>
        <taxon>Bacillati</taxon>
        <taxon>Actinomycetota</taxon>
        <taxon>Actinomycetes</taxon>
        <taxon>Micrococcales</taxon>
        <taxon>Jonesiaceae</taxon>
        <taxon>Jonesia</taxon>
    </lineage>
</organism>
<dbReference type="KEGG" id="jde:Jden_0934"/>
<protein>
    <submittedName>
        <fullName evidence="1">Thioesterase superfamily protein</fullName>
    </submittedName>
</protein>
<dbReference type="Proteomes" id="UP000000628">
    <property type="component" value="Chromosome"/>
</dbReference>
<accession>C7R2W8</accession>
<dbReference type="InterPro" id="IPR029069">
    <property type="entry name" value="HotDog_dom_sf"/>
</dbReference>
<dbReference type="SUPFAM" id="SSF54637">
    <property type="entry name" value="Thioesterase/thiol ester dehydrase-isomerase"/>
    <property type="match status" value="1"/>
</dbReference>
<dbReference type="EMBL" id="CP001706">
    <property type="protein sequence ID" value="ACV08590.1"/>
    <property type="molecule type" value="Genomic_DNA"/>
</dbReference>